<dbReference type="AlphaFoldDB" id="A0A6I9QG89"/>
<evidence type="ECO:0000313" key="4">
    <source>
        <dbReference type="RefSeq" id="XP_010908145.1"/>
    </source>
</evidence>
<reference evidence="4 5" key="1">
    <citation type="submission" date="2025-04" db="UniProtKB">
        <authorList>
            <consortium name="RefSeq"/>
        </authorList>
    </citation>
    <scope>IDENTIFICATION</scope>
</reference>
<name>A0A6I9QG89_ELAGV</name>
<organism evidence="3 5">
    <name type="scientific">Elaeis guineensis var. tenera</name>
    <name type="common">Oil palm</name>
    <dbReference type="NCBI Taxonomy" id="51953"/>
    <lineage>
        <taxon>Eukaryota</taxon>
        <taxon>Viridiplantae</taxon>
        <taxon>Streptophyta</taxon>
        <taxon>Embryophyta</taxon>
        <taxon>Tracheophyta</taxon>
        <taxon>Spermatophyta</taxon>
        <taxon>Magnoliopsida</taxon>
        <taxon>Liliopsida</taxon>
        <taxon>Arecaceae</taxon>
        <taxon>Arecoideae</taxon>
        <taxon>Cocoseae</taxon>
        <taxon>Elaeidinae</taxon>
        <taxon>Elaeis</taxon>
    </lineage>
</organism>
<dbReference type="PANTHER" id="PTHR34126:SF9">
    <property type="entry name" value="OS04G0629000 PROTEIN"/>
    <property type="match status" value="1"/>
</dbReference>
<keyword evidence="2" id="KW-0812">Transmembrane</keyword>
<dbReference type="RefSeq" id="XP_010908147.1">
    <property type="nucleotide sequence ID" value="XM_010909845.1"/>
</dbReference>
<dbReference type="RefSeq" id="XP_029117515.1">
    <property type="nucleotide sequence ID" value="XM_029261682.1"/>
</dbReference>
<evidence type="ECO:0000313" key="5">
    <source>
        <dbReference type="RefSeq" id="XP_010908147.1"/>
    </source>
</evidence>
<dbReference type="RefSeq" id="XP_010908145.1">
    <property type="nucleotide sequence ID" value="XM_010909843.1"/>
</dbReference>
<dbReference type="Pfam" id="PF22978">
    <property type="entry name" value="HAD_Pex22"/>
    <property type="match status" value="1"/>
</dbReference>
<keyword evidence="2" id="KW-0472">Membrane</keyword>
<accession>A0A6I9QG89</accession>
<evidence type="ECO:0000313" key="3">
    <source>
        <dbReference type="Proteomes" id="UP000504607"/>
    </source>
</evidence>
<protein>
    <submittedName>
        <fullName evidence="4 5">Peroxisome biogenesis protein 22</fullName>
    </submittedName>
</protein>
<gene>
    <name evidence="4 5 6" type="primary">LOC105034626</name>
</gene>
<dbReference type="GO" id="GO:0007031">
    <property type="term" value="P:peroxisome organization"/>
    <property type="evidence" value="ECO:0007669"/>
    <property type="project" value="InterPro"/>
</dbReference>
<dbReference type="InterPro" id="IPR037485">
    <property type="entry name" value="PEX22"/>
</dbReference>
<evidence type="ECO:0000313" key="6">
    <source>
        <dbReference type="RefSeq" id="XP_029117515.1"/>
    </source>
</evidence>
<evidence type="ECO:0000256" key="1">
    <source>
        <dbReference type="SAM" id="MobiDB-lite"/>
    </source>
</evidence>
<feature type="region of interest" description="Disordered" evidence="1">
    <location>
        <begin position="68"/>
        <end position="88"/>
    </location>
</feature>
<sequence length="280" mass="31500">MAASTPSAADSGRDEFVDLIQRFVESLAEVWERLPFHVHREKLRPITTLAALAIAIVFAWKLLRSPSNHQRRQHKQPDTLPARANASSQTNMMVQSSEACTSSGDLRVQDVADEFIQPVKLTLGQLVRQRLCEGRKVTCQLLGVILEETSPEELQKHATVRSSVLEVLLEIAKYCDLYLMERILDDESEERVLSALKDAGVFTSGGLVSDKVLFCSTENGRSSFVRQLEPDWHIDSNPEIIFQLARFIKHELYISPNRPERTASNVFTSTSLEQFFGVSA</sequence>
<keyword evidence="3" id="KW-1185">Reference proteome</keyword>
<proteinExistence type="predicted"/>
<keyword evidence="2" id="KW-1133">Transmembrane helix</keyword>
<dbReference type="PANTHER" id="PTHR34126">
    <property type="entry name" value="PEROXISOME BIOGENESIS PROTEIN 22"/>
    <property type="match status" value="1"/>
</dbReference>
<dbReference type="OrthoDB" id="77656at2759"/>
<feature type="transmembrane region" description="Helical" evidence="2">
    <location>
        <begin position="43"/>
        <end position="63"/>
    </location>
</feature>
<evidence type="ECO:0000256" key="2">
    <source>
        <dbReference type="SAM" id="Phobius"/>
    </source>
</evidence>
<dbReference type="Proteomes" id="UP000504607">
    <property type="component" value="Unplaced"/>
</dbReference>